<evidence type="ECO:0000313" key="1">
    <source>
        <dbReference type="EMBL" id="KKL55585.1"/>
    </source>
</evidence>
<accession>A0A0F9FE78</accession>
<sequence>MIIAGNIDTNSSFNVHQRAGGPNVYVEAYATSGMVANTPYMIQHMGSGYSATILAASNYAYVGFPEGGAALASACVGWVQIRGQVNDAQCGAADMKGSVGHSVFWGAAALGASTSANEGLHTVGQIGVLLEEADASTTTDIYLTGVWATPRS</sequence>
<organism evidence="1">
    <name type="scientific">marine sediment metagenome</name>
    <dbReference type="NCBI Taxonomy" id="412755"/>
    <lineage>
        <taxon>unclassified sequences</taxon>
        <taxon>metagenomes</taxon>
        <taxon>ecological metagenomes</taxon>
    </lineage>
</organism>
<comment type="caution">
    <text evidence="1">The sequence shown here is derived from an EMBL/GenBank/DDBJ whole genome shotgun (WGS) entry which is preliminary data.</text>
</comment>
<name>A0A0F9FE78_9ZZZZ</name>
<proteinExistence type="predicted"/>
<gene>
    <name evidence="1" type="ORF">LCGC14_2253950</name>
</gene>
<reference evidence="1" key="1">
    <citation type="journal article" date="2015" name="Nature">
        <title>Complex archaea that bridge the gap between prokaryotes and eukaryotes.</title>
        <authorList>
            <person name="Spang A."/>
            <person name="Saw J.H."/>
            <person name="Jorgensen S.L."/>
            <person name="Zaremba-Niedzwiedzka K."/>
            <person name="Martijn J."/>
            <person name="Lind A.E."/>
            <person name="van Eijk R."/>
            <person name="Schleper C."/>
            <person name="Guy L."/>
            <person name="Ettema T.J."/>
        </authorList>
    </citation>
    <scope>NUCLEOTIDE SEQUENCE</scope>
</reference>
<protein>
    <submittedName>
        <fullName evidence="1">Uncharacterized protein</fullName>
    </submittedName>
</protein>
<dbReference type="AlphaFoldDB" id="A0A0F9FE78"/>
<dbReference type="EMBL" id="LAZR01030789">
    <property type="protein sequence ID" value="KKL55585.1"/>
    <property type="molecule type" value="Genomic_DNA"/>
</dbReference>